<reference evidence="3" key="2">
    <citation type="journal article" date="2017" name="Nat. Plants">
        <title>The Aegilops tauschii genome reveals multiple impacts of transposons.</title>
        <authorList>
            <person name="Zhao G."/>
            <person name="Zou C."/>
            <person name="Li K."/>
            <person name="Wang K."/>
            <person name="Li T."/>
            <person name="Gao L."/>
            <person name="Zhang X."/>
            <person name="Wang H."/>
            <person name="Yang Z."/>
            <person name="Liu X."/>
            <person name="Jiang W."/>
            <person name="Mao L."/>
            <person name="Kong X."/>
            <person name="Jiao Y."/>
            <person name="Jia J."/>
        </authorList>
    </citation>
    <scope>NUCLEOTIDE SEQUENCE [LARGE SCALE GENOMIC DNA]</scope>
    <source>
        <strain evidence="3">cv. AL8/78</strain>
    </source>
</reference>
<dbReference type="Gramene" id="AET6Gv20053400.1">
    <property type="protein sequence ID" value="AET6Gv20053400.1"/>
    <property type="gene ID" value="AET6Gv20053400"/>
</dbReference>
<dbReference type="EnsemblPlants" id="AET6Gv20053400.1">
    <property type="protein sequence ID" value="AET6Gv20053400.1"/>
    <property type="gene ID" value="AET6Gv20053400"/>
</dbReference>
<reference evidence="2" key="3">
    <citation type="journal article" date="2017" name="Nature">
        <title>Genome sequence of the progenitor of the wheat D genome Aegilops tauschii.</title>
        <authorList>
            <person name="Luo M.C."/>
            <person name="Gu Y.Q."/>
            <person name="Puiu D."/>
            <person name="Wang H."/>
            <person name="Twardziok S.O."/>
            <person name="Deal K.R."/>
            <person name="Huo N."/>
            <person name="Zhu T."/>
            <person name="Wang L."/>
            <person name="Wang Y."/>
            <person name="McGuire P.E."/>
            <person name="Liu S."/>
            <person name="Long H."/>
            <person name="Ramasamy R.K."/>
            <person name="Rodriguez J.C."/>
            <person name="Van S.L."/>
            <person name="Yuan L."/>
            <person name="Wang Z."/>
            <person name="Xia Z."/>
            <person name="Xiao L."/>
            <person name="Anderson O.D."/>
            <person name="Ouyang S."/>
            <person name="Liang Y."/>
            <person name="Zimin A.V."/>
            <person name="Pertea G."/>
            <person name="Qi P."/>
            <person name="Bennetzen J.L."/>
            <person name="Dai X."/>
            <person name="Dawson M.W."/>
            <person name="Muller H.G."/>
            <person name="Kugler K."/>
            <person name="Rivarola-Duarte L."/>
            <person name="Spannagl M."/>
            <person name="Mayer K.F.X."/>
            <person name="Lu F.H."/>
            <person name="Bevan M.W."/>
            <person name="Leroy P."/>
            <person name="Li P."/>
            <person name="You F.M."/>
            <person name="Sun Q."/>
            <person name="Liu Z."/>
            <person name="Lyons E."/>
            <person name="Wicker T."/>
            <person name="Salzberg S.L."/>
            <person name="Devos K.M."/>
            <person name="Dvorak J."/>
        </authorList>
    </citation>
    <scope>NUCLEOTIDE SEQUENCE [LARGE SCALE GENOMIC DNA]</scope>
    <source>
        <strain evidence="2">cv. AL8/78</strain>
    </source>
</reference>
<dbReference type="Pfam" id="PF23635">
    <property type="entry name" value="Beta-prop_AT5G49610-like"/>
    <property type="match status" value="1"/>
</dbReference>
<dbReference type="Proteomes" id="UP000015105">
    <property type="component" value="Chromosome 6D"/>
</dbReference>
<evidence type="ECO:0000313" key="3">
    <source>
        <dbReference type="Proteomes" id="UP000015105"/>
    </source>
</evidence>
<name>A0A453MS39_AEGTS</name>
<reference evidence="2" key="5">
    <citation type="journal article" date="2021" name="G3 (Bethesda)">
        <title>Aegilops tauschii genome assembly Aet v5.0 features greater sequence contiguity and improved annotation.</title>
        <authorList>
            <person name="Wang L."/>
            <person name="Zhu T."/>
            <person name="Rodriguez J.C."/>
            <person name="Deal K.R."/>
            <person name="Dubcovsky J."/>
            <person name="McGuire P.E."/>
            <person name="Lux T."/>
            <person name="Spannagl M."/>
            <person name="Mayer K.F.X."/>
            <person name="Baldrich P."/>
            <person name="Meyers B.C."/>
            <person name="Huo N."/>
            <person name="Gu Y.Q."/>
            <person name="Zhou H."/>
            <person name="Devos K.M."/>
            <person name="Bennetzen J.L."/>
            <person name="Unver T."/>
            <person name="Budak H."/>
            <person name="Gulick P.J."/>
            <person name="Galiba G."/>
            <person name="Kalapos B."/>
            <person name="Nelson D.R."/>
            <person name="Li P."/>
            <person name="You F.M."/>
            <person name="Luo M.C."/>
            <person name="Dvorak J."/>
        </authorList>
    </citation>
    <scope>NUCLEOTIDE SEQUENCE [LARGE SCALE GENOMIC DNA]</scope>
    <source>
        <strain evidence="2">cv. AL8/78</strain>
    </source>
</reference>
<reference evidence="2" key="4">
    <citation type="submission" date="2019-03" db="UniProtKB">
        <authorList>
            <consortium name="EnsemblPlants"/>
        </authorList>
    </citation>
    <scope>IDENTIFICATION</scope>
</reference>
<evidence type="ECO:0000259" key="1">
    <source>
        <dbReference type="Pfam" id="PF23635"/>
    </source>
</evidence>
<protein>
    <recommendedName>
        <fullName evidence="1">F-box protein AT5G49610-like beta-propeller domain-containing protein</fullName>
    </recommendedName>
</protein>
<feature type="domain" description="F-box protein AT5G49610-like beta-propeller" evidence="1">
    <location>
        <begin position="1"/>
        <end position="52"/>
    </location>
</feature>
<evidence type="ECO:0000313" key="2">
    <source>
        <dbReference type="EnsemblPlants" id="AET6Gv20053400.1"/>
    </source>
</evidence>
<dbReference type="AlphaFoldDB" id="A0A453MS39"/>
<proteinExistence type="predicted"/>
<organism evidence="2 3">
    <name type="scientific">Aegilops tauschii subsp. strangulata</name>
    <name type="common">Goatgrass</name>
    <dbReference type="NCBI Taxonomy" id="200361"/>
    <lineage>
        <taxon>Eukaryota</taxon>
        <taxon>Viridiplantae</taxon>
        <taxon>Streptophyta</taxon>
        <taxon>Embryophyta</taxon>
        <taxon>Tracheophyta</taxon>
        <taxon>Spermatophyta</taxon>
        <taxon>Magnoliopsida</taxon>
        <taxon>Liliopsida</taxon>
        <taxon>Poales</taxon>
        <taxon>Poaceae</taxon>
        <taxon>BOP clade</taxon>
        <taxon>Pooideae</taxon>
        <taxon>Triticodae</taxon>
        <taxon>Triticeae</taxon>
        <taxon>Triticinae</taxon>
        <taxon>Aegilops</taxon>
    </lineage>
</organism>
<keyword evidence="3" id="KW-1185">Reference proteome</keyword>
<sequence length="64" mass="7463">DNVEFVLLEMGRSILYLDVKYRTLRRVYELANEDRSSLGYIQPFMMPWPPVFPALKNGSARNAI</sequence>
<reference evidence="3" key="1">
    <citation type="journal article" date="2014" name="Science">
        <title>Ancient hybridizations among the ancestral genomes of bread wheat.</title>
        <authorList>
            <consortium name="International Wheat Genome Sequencing Consortium,"/>
            <person name="Marcussen T."/>
            <person name="Sandve S.R."/>
            <person name="Heier L."/>
            <person name="Spannagl M."/>
            <person name="Pfeifer M."/>
            <person name="Jakobsen K.S."/>
            <person name="Wulff B.B."/>
            <person name="Steuernagel B."/>
            <person name="Mayer K.F."/>
            <person name="Olsen O.A."/>
        </authorList>
    </citation>
    <scope>NUCLEOTIDE SEQUENCE [LARGE SCALE GENOMIC DNA]</scope>
    <source>
        <strain evidence="3">cv. AL8/78</strain>
    </source>
</reference>
<accession>A0A453MS39</accession>
<dbReference type="InterPro" id="IPR056594">
    <property type="entry name" value="AT5G49610-like_b-prop"/>
</dbReference>